<keyword evidence="1" id="KW-0732">Signal</keyword>
<dbReference type="PROSITE" id="PS51257">
    <property type="entry name" value="PROKAR_LIPOPROTEIN"/>
    <property type="match status" value="1"/>
</dbReference>
<feature type="chain" id="PRO_5011540823" evidence="1">
    <location>
        <begin position="24"/>
        <end position="552"/>
    </location>
</feature>
<evidence type="ECO:0000313" key="3">
    <source>
        <dbReference type="Proteomes" id="UP000198662"/>
    </source>
</evidence>
<accession>A0A1G9G136</accession>
<dbReference type="InterPro" id="IPR050490">
    <property type="entry name" value="Bact_solute-bd_prot1"/>
</dbReference>
<protein>
    <submittedName>
        <fullName evidence="2">Putative aldouronate transport system substrate-binding protein</fullName>
    </submittedName>
</protein>
<dbReference type="OrthoDB" id="3225049at2"/>
<evidence type="ECO:0000313" key="2">
    <source>
        <dbReference type="EMBL" id="SDK94297.1"/>
    </source>
</evidence>
<proteinExistence type="predicted"/>
<dbReference type="RefSeq" id="WP_091047431.1">
    <property type="nucleotide sequence ID" value="NZ_FNGF01000002.1"/>
</dbReference>
<dbReference type="STRING" id="380244.SAMN05216298_2147"/>
<reference evidence="3" key="1">
    <citation type="submission" date="2016-10" db="EMBL/GenBank/DDBJ databases">
        <authorList>
            <person name="Varghese N."/>
            <person name="Submissions S."/>
        </authorList>
    </citation>
    <scope>NUCLEOTIDE SEQUENCE [LARGE SCALE GENOMIC DNA]</scope>
    <source>
        <strain evidence="3">CGMCC 4.3147</strain>
    </source>
</reference>
<dbReference type="Gene3D" id="3.40.190.10">
    <property type="entry name" value="Periplasmic binding protein-like II"/>
    <property type="match status" value="2"/>
</dbReference>
<dbReference type="SUPFAM" id="SSF53850">
    <property type="entry name" value="Periplasmic binding protein-like II"/>
    <property type="match status" value="1"/>
</dbReference>
<evidence type="ECO:0000256" key="1">
    <source>
        <dbReference type="SAM" id="SignalP"/>
    </source>
</evidence>
<dbReference type="EMBL" id="FNGF01000002">
    <property type="protein sequence ID" value="SDK94297.1"/>
    <property type="molecule type" value="Genomic_DNA"/>
</dbReference>
<dbReference type="PANTHER" id="PTHR43649:SF12">
    <property type="entry name" value="DIACETYLCHITOBIOSE BINDING PROTEIN DASA"/>
    <property type="match status" value="1"/>
</dbReference>
<gene>
    <name evidence="2" type="ORF">SAMN05216298_2147</name>
</gene>
<dbReference type="PANTHER" id="PTHR43649">
    <property type="entry name" value="ARABINOSE-BINDING PROTEIN-RELATED"/>
    <property type="match status" value="1"/>
</dbReference>
<dbReference type="AlphaFoldDB" id="A0A1G9G136"/>
<sequence>MTSRLTRAAAAGAALAVSSAMFAACSSEPETTPDDVITIFAPQDAGQGQDLNDNAFTELIEEKFDVDLQFETTTWDGNAAAEKRQISLASGDYPDAYMLIPWVDQFSSDELVKLGGQGVIVPLDDLIGEDTPNLAAAFEKEPGFKELATSPDGTIWGIPTWNDCYHCSYPSKLWMNSAWLDNLGLEQPTTTEELRTVLEAFKNDDPNGNGEADEIPLSAAGGATFLAYLMNPFLYTAEMYGNAEGQNPAALGLVDGDVTLQPTRDEWREGISYITSLYADGLIDEGTFTQNGEALIAKGTSAEGVIIGSVTVQHPWFVNADQEDGRYTEYDAVPPLAGPGGDDTFFGGGGAGATPGANFVITNRSSEAKQKKLMQIIDFMVSYDGHLQGEYGLEGVNWERPVEGDVALDETLEPNFKVVSLPTEEILQNSWGPLSQFFSDAEFRNSQVTATDIYTAAGYERRLFEATELYEGHESAEMFPYWELAVTGETATELATIQTNIENFVAQASAEFITGVRDISSDEDWAEFQQNLTDLGADRYVEIYQAALDDAN</sequence>
<name>A0A1G9G136_9ACTN</name>
<organism evidence="2 3">
    <name type="scientific">Glycomyces sambucus</name>
    <dbReference type="NCBI Taxonomy" id="380244"/>
    <lineage>
        <taxon>Bacteria</taxon>
        <taxon>Bacillati</taxon>
        <taxon>Actinomycetota</taxon>
        <taxon>Actinomycetes</taxon>
        <taxon>Glycomycetales</taxon>
        <taxon>Glycomycetaceae</taxon>
        <taxon>Glycomyces</taxon>
    </lineage>
</organism>
<dbReference type="Proteomes" id="UP000198662">
    <property type="component" value="Unassembled WGS sequence"/>
</dbReference>
<keyword evidence="3" id="KW-1185">Reference proteome</keyword>
<feature type="signal peptide" evidence="1">
    <location>
        <begin position="1"/>
        <end position="23"/>
    </location>
</feature>